<organism evidence="1 2">
    <name type="scientific">Candidatus Nitrosotalea okcheonensis</name>
    <dbReference type="NCBI Taxonomy" id="1903276"/>
    <lineage>
        <taxon>Archaea</taxon>
        <taxon>Nitrososphaerota</taxon>
        <taxon>Nitrososphaeria</taxon>
        <taxon>Nitrosotaleales</taxon>
        <taxon>Nitrosotaleaceae</taxon>
        <taxon>Nitrosotalea</taxon>
    </lineage>
</organism>
<dbReference type="EMBL" id="LT841358">
    <property type="protein sequence ID" value="SMH70861.1"/>
    <property type="molecule type" value="Genomic_DNA"/>
</dbReference>
<gene>
    <name evidence="1" type="ORF">NCS_10668</name>
</gene>
<accession>A0A2H1FDN8</accession>
<protein>
    <submittedName>
        <fullName evidence="1">Uncharacterized protein</fullName>
    </submittedName>
</protein>
<keyword evidence="2" id="KW-1185">Reference proteome</keyword>
<dbReference type="AlphaFoldDB" id="A0A2H1FDN8"/>
<dbReference type="Proteomes" id="UP000230607">
    <property type="component" value="Chromosome 1"/>
</dbReference>
<proteinExistence type="predicted"/>
<evidence type="ECO:0000313" key="1">
    <source>
        <dbReference type="EMBL" id="SMH70861.1"/>
    </source>
</evidence>
<name>A0A2H1FDN8_9ARCH</name>
<evidence type="ECO:0000313" key="2">
    <source>
        <dbReference type="Proteomes" id="UP000230607"/>
    </source>
</evidence>
<dbReference type="RefSeq" id="WP_162287732.1">
    <property type="nucleotide sequence ID" value="NZ_LT841358.1"/>
</dbReference>
<reference evidence="2" key="1">
    <citation type="submission" date="2017-03" db="EMBL/GenBank/DDBJ databases">
        <authorList>
            <person name="Herbold C."/>
        </authorList>
    </citation>
    <scope>NUCLEOTIDE SEQUENCE [LARGE SCALE GENOMIC DNA]</scope>
</reference>
<sequence length="196" mass="21979">MPLLITTLIYDMPNSDVLELSEILPNIISEYGEQRILSDIVQGESTEVIKSIFEHCMSKIEKTDGIKPDTCITVSEGLLHYLLTITMIPSKRKTMFHSVDIDIAIPDTITLGTSPQDVIVISFPKTNDVNTIKSQIENIKKVQPNKDNIWVVLEEDMQCGAKVYTLSGSMTFANIINDLISFASNKKQSKLKIFKI</sequence>